<feature type="compositionally biased region" description="Basic and acidic residues" evidence="1">
    <location>
        <begin position="48"/>
        <end position="62"/>
    </location>
</feature>
<dbReference type="AlphaFoldDB" id="A0AAD7SSW6"/>
<organism evidence="2 3">
    <name type="scientific">Aldrovandia affinis</name>
    <dbReference type="NCBI Taxonomy" id="143900"/>
    <lineage>
        <taxon>Eukaryota</taxon>
        <taxon>Metazoa</taxon>
        <taxon>Chordata</taxon>
        <taxon>Craniata</taxon>
        <taxon>Vertebrata</taxon>
        <taxon>Euteleostomi</taxon>
        <taxon>Actinopterygii</taxon>
        <taxon>Neopterygii</taxon>
        <taxon>Teleostei</taxon>
        <taxon>Notacanthiformes</taxon>
        <taxon>Halosauridae</taxon>
        <taxon>Aldrovandia</taxon>
    </lineage>
</organism>
<name>A0AAD7SSW6_9TELE</name>
<dbReference type="Proteomes" id="UP001221898">
    <property type="component" value="Unassembled WGS sequence"/>
</dbReference>
<feature type="region of interest" description="Disordered" evidence="1">
    <location>
        <begin position="48"/>
        <end position="114"/>
    </location>
</feature>
<gene>
    <name evidence="2" type="ORF">AAFF_G00256780</name>
</gene>
<evidence type="ECO:0000313" key="2">
    <source>
        <dbReference type="EMBL" id="KAJ8408264.1"/>
    </source>
</evidence>
<sequence length="114" mass="12430">MGPRGSRLFQGPPAHTVPKEMLCWLTLETYGGKIFGLEVLMAALKSEPKPHAGRDWDWDWGRGGRGQGRGRGRLRPQTAKLGPRAPDLVDGPVPDQSCGRQPALSEKRRCVCGG</sequence>
<protein>
    <submittedName>
        <fullName evidence="2">Uncharacterized protein</fullName>
    </submittedName>
</protein>
<evidence type="ECO:0000313" key="3">
    <source>
        <dbReference type="Proteomes" id="UP001221898"/>
    </source>
</evidence>
<evidence type="ECO:0000256" key="1">
    <source>
        <dbReference type="SAM" id="MobiDB-lite"/>
    </source>
</evidence>
<accession>A0AAD7SSW6</accession>
<reference evidence="2" key="1">
    <citation type="journal article" date="2023" name="Science">
        <title>Genome structures resolve the early diversification of teleost fishes.</title>
        <authorList>
            <person name="Parey E."/>
            <person name="Louis A."/>
            <person name="Montfort J."/>
            <person name="Bouchez O."/>
            <person name="Roques C."/>
            <person name="Iampietro C."/>
            <person name="Lluch J."/>
            <person name="Castinel A."/>
            <person name="Donnadieu C."/>
            <person name="Desvignes T."/>
            <person name="Floi Bucao C."/>
            <person name="Jouanno E."/>
            <person name="Wen M."/>
            <person name="Mejri S."/>
            <person name="Dirks R."/>
            <person name="Jansen H."/>
            <person name="Henkel C."/>
            <person name="Chen W.J."/>
            <person name="Zahm M."/>
            <person name="Cabau C."/>
            <person name="Klopp C."/>
            <person name="Thompson A.W."/>
            <person name="Robinson-Rechavi M."/>
            <person name="Braasch I."/>
            <person name="Lecointre G."/>
            <person name="Bobe J."/>
            <person name="Postlethwait J.H."/>
            <person name="Berthelot C."/>
            <person name="Roest Crollius H."/>
            <person name="Guiguen Y."/>
        </authorList>
    </citation>
    <scope>NUCLEOTIDE SEQUENCE</scope>
    <source>
        <strain evidence="2">NC1722</strain>
    </source>
</reference>
<proteinExistence type="predicted"/>
<dbReference type="EMBL" id="JAINUG010000035">
    <property type="protein sequence ID" value="KAJ8408264.1"/>
    <property type="molecule type" value="Genomic_DNA"/>
</dbReference>
<comment type="caution">
    <text evidence="2">The sequence shown here is derived from an EMBL/GenBank/DDBJ whole genome shotgun (WGS) entry which is preliminary data.</text>
</comment>
<feature type="compositionally biased region" description="Basic and acidic residues" evidence="1">
    <location>
        <begin position="105"/>
        <end position="114"/>
    </location>
</feature>
<keyword evidence="3" id="KW-1185">Reference proteome</keyword>